<dbReference type="AlphaFoldDB" id="A0A8C4RGW0"/>
<reference evidence="8" key="2">
    <citation type="submission" date="2025-08" db="UniProtKB">
        <authorList>
            <consortium name="Ensembl"/>
        </authorList>
    </citation>
    <scope>IDENTIFICATION</scope>
</reference>
<dbReference type="PROSITE" id="PS50970">
    <property type="entry name" value="HCY"/>
    <property type="match status" value="1"/>
</dbReference>
<dbReference type="InterPro" id="IPR003726">
    <property type="entry name" value="HCY_dom"/>
</dbReference>
<reference evidence="8" key="3">
    <citation type="submission" date="2025-09" db="UniProtKB">
        <authorList>
            <consortium name="Ensembl"/>
        </authorList>
    </citation>
    <scope>IDENTIFICATION</scope>
</reference>
<keyword evidence="1" id="KW-0489">Methyltransferase</keyword>
<evidence type="ECO:0000256" key="5">
    <source>
        <dbReference type="ARBA" id="ARBA00034478"/>
    </source>
</evidence>
<accession>A0A8C4RGW0</accession>
<evidence type="ECO:0000259" key="7">
    <source>
        <dbReference type="PROSITE" id="PS50970"/>
    </source>
</evidence>
<dbReference type="GO" id="GO:0046872">
    <property type="term" value="F:metal ion binding"/>
    <property type="evidence" value="ECO:0007669"/>
    <property type="project" value="UniProtKB-KW"/>
</dbReference>
<dbReference type="Ensembl" id="ENSECRT00000001558.1">
    <property type="protein sequence ID" value="ENSECRP00000001536.1"/>
    <property type="gene ID" value="ENSECRG00000001066.1"/>
</dbReference>
<dbReference type="GO" id="GO:0008898">
    <property type="term" value="F:S-adenosylmethionine-homocysteine S-methyltransferase activity"/>
    <property type="evidence" value="ECO:0007669"/>
    <property type="project" value="TreeGrafter"/>
</dbReference>
<comment type="caution">
    <text evidence="6">Lacks conserved residue(s) required for the propagation of feature annotation.</text>
</comment>
<dbReference type="GO" id="GO:0032259">
    <property type="term" value="P:methylation"/>
    <property type="evidence" value="ECO:0007669"/>
    <property type="project" value="UniProtKB-KW"/>
</dbReference>
<evidence type="ECO:0000256" key="6">
    <source>
        <dbReference type="PROSITE-ProRule" id="PRU00333"/>
    </source>
</evidence>
<gene>
    <name evidence="8" type="primary">zgc:172121</name>
</gene>
<evidence type="ECO:0000256" key="3">
    <source>
        <dbReference type="ARBA" id="ARBA00022723"/>
    </source>
</evidence>
<dbReference type="PANTHER" id="PTHR46015:SF1">
    <property type="entry name" value="HOMOCYSTEINE S-METHYLTRANSFERASE-LIKE ISOFORM 1"/>
    <property type="match status" value="1"/>
</dbReference>
<reference evidence="8" key="1">
    <citation type="submission" date="2021-06" db="EMBL/GenBank/DDBJ databases">
        <authorList>
            <consortium name="Wellcome Sanger Institute Data Sharing"/>
        </authorList>
    </citation>
    <scope>NUCLEOTIDE SEQUENCE [LARGE SCALE GENOMIC DNA]</scope>
</reference>
<keyword evidence="9" id="KW-1185">Reference proteome</keyword>
<evidence type="ECO:0000256" key="1">
    <source>
        <dbReference type="ARBA" id="ARBA00022603"/>
    </source>
</evidence>
<dbReference type="Pfam" id="PF02574">
    <property type="entry name" value="S-methyl_trans"/>
    <property type="match status" value="1"/>
</dbReference>
<keyword evidence="2" id="KW-0808">Transferase</keyword>
<evidence type="ECO:0000256" key="4">
    <source>
        <dbReference type="ARBA" id="ARBA00022833"/>
    </source>
</evidence>
<keyword evidence="4" id="KW-0862">Zinc</keyword>
<dbReference type="NCBIfam" id="NF007020">
    <property type="entry name" value="PRK09485.1"/>
    <property type="match status" value="1"/>
</dbReference>
<evidence type="ECO:0000313" key="9">
    <source>
        <dbReference type="Proteomes" id="UP000694620"/>
    </source>
</evidence>
<dbReference type="InterPro" id="IPR051486">
    <property type="entry name" value="Hcy_S-methyltransferase"/>
</dbReference>
<dbReference type="GO" id="GO:0033528">
    <property type="term" value="P:S-methylmethionine cycle"/>
    <property type="evidence" value="ECO:0007669"/>
    <property type="project" value="TreeGrafter"/>
</dbReference>
<dbReference type="Gene3D" id="3.20.20.330">
    <property type="entry name" value="Homocysteine-binding-like domain"/>
    <property type="match status" value="1"/>
</dbReference>
<proteinExistence type="predicted"/>
<dbReference type="InterPro" id="IPR036589">
    <property type="entry name" value="HCY_dom_sf"/>
</dbReference>
<dbReference type="FunFam" id="3.20.20.330:FF:000002">
    <property type="entry name" value="Homocysteine S-methyltransferase"/>
    <property type="match status" value="1"/>
</dbReference>
<feature type="domain" description="Hcy-binding" evidence="7">
    <location>
        <begin position="1"/>
        <end position="290"/>
    </location>
</feature>
<dbReference type="GO" id="GO:0009086">
    <property type="term" value="P:methionine biosynthetic process"/>
    <property type="evidence" value="ECO:0007669"/>
    <property type="project" value="TreeGrafter"/>
</dbReference>
<dbReference type="PANTHER" id="PTHR46015">
    <property type="entry name" value="ZGC:172121"/>
    <property type="match status" value="1"/>
</dbReference>
<name>A0A8C4RGW0_ERPCA</name>
<organism evidence="8 9">
    <name type="scientific">Erpetoichthys calabaricus</name>
    <name type="common">Rope fish</name>
    <name type="synonym">Calamoichthys calabaricus</name>
    <dbReference type="NCBI Taxonomy" id="27687"/>
    <lineage>
        <taxon>Eukaryota</taxon>
        <taxon>Metazoa</taxon>
        <taxon>Chordata</taxon>
        <taxon>Craniata</taxon>
        <taxon>Vertebrata</taxon>
        <taxon>Euteleostomi</taxon>
        <taxon>Actinopterygii</taxon>
        <taxon>Polypteriformes</taxon>
        <taxon>Polypteridae</taxon>
        <taxon>Erpetoichthys</taxon>
    </lineage>
</organism>
<dbReference type="SUPFAM" id="SSF82282">
    <property type="entry name" value="Homocysteine S-methyltransferase"/>
    <property type="match status" value="1"/>
</dbReference>
<dbReference type="GeneTree" id="ENSGT00510000049619"/>
<comment type="pathway">
    <text evidence="5">Amino-acid biosynthesis; L-methionine biosynthesis via de novo pathway.</text>
</comment>
<sequence length="290" mass="31876">MPDKTSVLDGGLATDLEAAGFKLEGDPLWSARILYTHPQAIKEVHHRFLQSGADIITTATYQASIEGFVKYQGLSLEQAKTIMMSAVQIAKDAIQDFLPFCQKSGRMKPLVAGSVGPYGAFLHDGSEFTGAYEEQISQEEFKNWHRQQIQCLVSAGVDLLAMETIPSQKEAEALVDLLKEFPDTRAWLSYSCKDEQCISHGERFADAVKVASRSKQLIAIGLNCCSPASVSPLLASAVKPPDLVWIVYPNSGEEWDVDSGWKSEKRPHSIADLSLEWEKQGAGLIDSRLS</sequence>
<evidence type="ECO:0000256" key="2">
    <source>
        <dbReference type="ARBA" id="ARBA00022679"/>
    </source>
</evidence>
<protein>
    <submittedName>
        <fullName evidence="8">Zgc:172121</fullName>
    </submittedName>
</protein>
<evidence type="ECO:0000313" key="8">
    <source>
        <dbReference type="Ensembl" id="ENSECRP00000001536.1"/>
    </source>
</evidence>
<keyword evidence="3" id="KW-0479">Metal-binding</keyword>
<dbReference type="Proteomes" id="UP000694620">
    <property type="component" value="Chromosome 4"/>
</dbReference>